<comment type="similarity">
    <text evidence="14">Belongs to the G-protein coupled receptor 1 family.</text>
</comment>
<dbReference type="GO" id="GO:0004992">
    <property type="term" value="F:platelet activating factor receptor activity"/>
    <property type="evidence" value="ECO:0007669"/>
    <property type="project" value="InterPro"/>
</dbReference>
<dbReference type="InterPro" id="IPR000276">
    <property type="entry name" value="GPCR_Rhodpsn"/>
</dbReference>
<keyword evidence="5" id="KW-0145">Chemotaxis</keyword>
<evidence type="ECO:0000256" key="1">
    <source>
        <dbReference type="ARBA" id="ARBA00004651"/>
    </source>
</evidence>
<feature type="transmembrane region" description="Helical" evidence="15">
    <location>
        <begin position="266"/>
        <end position="296"/>
    </location>
</feature>
<organism evidence="17 18">
    <name type="scientific">Tachysurus vachellii</name>
    <name type="common">Darkbarbel catfish</name>
    <name type="synonym">Pelteobagrus vachellii</name>
    <dbReference type="NCBI Taxonomy" id="175792"/>
    <lineage>
        <taxon>Eukaryota</taxon>
        <taxon>Metazoa</taxon>
        <taxon>Chordata</taxon>
        <taxon>Craniata</taxon>
        <taxon>Vertebrata</taxon>
        <taxon>Euteleostomi</taxon>
        <taxon>Actinopterygii</taxon>
        <taxon>Neopterygii</taxon>
        <taxon>Teleostei</taxon>
        <taxon>Ostariophysi</taxon>
        <taxon>Siluriformes</taxon>
        <taxon>Bagridae</taxon>
        <taxon>Tachysurus</taxon>
    </lineage>
</organism>
<proteinExistence type="inferred from homology"/>
<keyword evidence="6 14" id="KW-0812">Transmembrane</keyword>
<evidence type="ECO:0000313" key="17">
    <source>
        <dbReference type="EMBL" id="KAK2843094.1"/>
    </source>
</evidence>
<keyword evidence="10" id="KW-1015">Disulfide bond</keyword>
<dbReference type="GO" id="GO:0006935">
    <property type="term" value="P:chemotaxis"/>
    <property type="evidence" value="ECO:0007669"/>
    <property type="project" value="UniProtKB-KW"/>
</dbReference>
<feature type="transmembrane region" description="Helical" evidence="15">
    <location>
        <begin position="366"/>
        <end position="384"/>
    </location>
</feature>
<gene>
    <name evidence="17" type="ORF">Q7C36_011309</name>
</gene>
<evidence type="ECO:0000259" key="16">
    <source>
        <dbReference type="PROSITE" id="PS50262"/>
    </source>
</evidence>
<accession>A0AA88STZ0</accession>
<feature type="transmembrane region" description="Helical" evidence="15">
    <location>
        <begin position="216"/>
        <end position="236"/>
    </location>
</feature>
<feature type="transmembrane region" description="Helical" evidence="15">
    <location>
        <begin position="176"/>
        <end position="195"/>
    </location>
</feature>
<keyword evidence="13 14" id="KW-0807">Transducer</keyword>
<name>A0AA88STZ0_TACVA</name>
<dbReference type="Pfam" id="PF00001">
    <property type="entry name" value="7tm_1"/>
    <property type="match status" value="1"/>
</dbReference>
<keyword evidence="9 15" id="KW-0472">Membrane</keyword>
<feature type="transmembrane region" description="Helical" evidence="15">
    <location>
        <begin position="317"/>
        <end position="338"/>
    </location>
</feature>
<dbReference type="PRINTS" id="PR00237">
    <property type="entry name" value="GPCRRHODOPSN"/>
</dbReference>
<dbReference type="PANTHER" id="PTHR24233:SF6">
    <property type="entry name" value="PLATELET-ACTIVATING FACTOR RECEPTOR"/>
    <property type="match status" value="1"/>
</dbReference>
<evidence type="ECO:0000256" key="15">
    <source>
        <dbReference type="SAM" id="Phobius"/>
    </source>
</evidence>
<dbReference type="GO" id="GO:0045028">
    <property type="term" value="F:G protein-coupled purinergic nucleotide receptor activity"/>
    <property type="evidence" value="ECO:0007669"/>
    <property type="project" value="TreeGrafter"/>
</dbReference>
<evidence type="ECO:0000256" key="6">
    <source>
        <dbReference type="ARBA" id="ARBA00022692"/>
    </source>
</evidence>
<dbReference type="PANTHER" id="PTHR24233">
    <property type="entry name" value="P2Y PURINOCEPTOR-RELATED G-PROTEIN COUPLED RECEPTOR"/>
    <property type="match status" value="1"/>
</dbReference>
<evidence type="ECO:0000256" key="10">
    <source>
        <dbReference type="ARBA" id="ARBA00023157"/>
    </source>
</evidence>
<evidence type="ECO:0000256" key="2">
    <source>
        <dbReference type="ARBA" id="ARBA00011145"/>
    </source>
</evidence>
<keyword evidence="12" id="KW-0325">Glycoprotein</keyword>
<evidence type="ECO:0000256" key="7">
    <source>
        <dbReference type="ARBA" id="ARBA00022989"/>
    </source>
</evidence>
<dbReference type="InterPro" id="IPR017452">
    <property type="entry name" value="GPCR_Rhodpsn_7TM"/>
</dbReference>
<reference evidence="17" key="1">
    <citation type="submission" date="2023-08" db="EMBL/GenBank/DDBJ databases">
        <title>Pelteobagrus vachellii genome.</title>
        <authorList>
            <person name="Liu H."/>
        </authorList>
    </citation>
    <scope>NUCLEOTIDE SEQUENCE</scope>
    <source>
        <strain evidence="17">PRFRI_2022a</strain>
        <tissue evidence="17">Muscle</tissue>
    </source>
</reference>
<dbReference type="Proteomes" id="UP001187315">
    <property type="component" value="Unassembled WGS sequence"/>
</dbReference>
<dbReference type="GO" id="GO:0005886">
    <property type="term" value="C:plasma membrane"/>
    <property type="evidence" value="ECO:0007669"/>
    <property type="project" value="UniProtKB-SubCell"/>
</dbReference>
<dbReference type="InterPro" id="IPR002282">
    <property type="entry name" value="PAF_rcpt"/>
</dbReference>
<feature type="transmembrane region" description="Helical" evidence="15">
    <location>
        <begin position="102"/>
        <end position="122"/>
    </location>
</feature>
<keyword evidence="18" id="KW-1185">Reference proteome</keyword>
<evidence type="ECO:0000256" key="11">
    <source>
        <dbReference type="ARBA" id="ARBA00023170"/>
    </source>
</evidence>
<keyword evidence="7 15" id="KW-1133">Transmembrane helix</keyword>
<keyword evidence="11 14" id="KW-0675">Receptor</keyword>
<protein>
    <recommendedName>
        <fullName evidence="3">Platelet-activating factor receptor</fullName>
    </recommendedName>
</protein>
<keyword evidence="8 14" id="KW-0297">G-protein coupled receptor</keyword>
<comment type="caution">
    <text evidence="17">The sequence shown here is derived from an EMBL/GenBank/DDBJ whole genome shotgun (WGS) entry which is preliminary data.</text>
</comment>
<evidence type="ECO:0000256" key="3">
    <source>
        <dbReference type="ARBA" id="ARBA00016224"/>
    </source>
</evidence>
<evidence type="ECO:0000256" key="14">
    <source>
        <dbReference type="RuleBase" id="RU000688"/>
    </source>
</evidence>
<comment type="subcellular location">
    <subcellularLocation>
        <location evidence="1">Cell membrane</location>
        <topology evidence="1">Multi-pass membrane protein</topology>
    </subcellularLocation>
</comment>
<dbReference type="Gene3D" id="1.20.1070.10">
    <property type="entry name" value="Rhodopsin 7-helix transmembrane proteins"/>
    <property type="match status" value="1"/>
</dbReference>
<dbReference type="SUPFAM" id="SSF81321">
    <property type="entry name" value="Family A G protein-coupled receptor-like"/>
    <property type="match status" value="1"/>
</dbReference>
<dbReference type="PROSITE" id="PS00237">
    <property type="entry name" value="G_PROTEIN_RECEP_F1_1"/>
    <property type="match status" value="1"/>
</dbReference>
<evidence type="ECO:0000256" key="12">
    <source>
        <dbReference type="ARBA" id="ARBA00023180"/>
    </source>
</evidence>
<evidence type="ECO:0000313" key="18">
    <source>
        <dbReference type="Proteomes" id="UP001187315"/>
    </source>
</evidence>
<dbReference type="PROSITE" id="PS50262">
    <property type="entry name" value="G_PROTEIN_RECEP_F1_2"/>
    <property type="match status" value="1"/>
</dbReference>
<dbReference type="AlphaFoldDB" id="A0AA88STZ0"/>
<keyword evidence="4" id="KW-1003">Cell membrane</keyword>
<evidence type="ECO:0000256" key="13">
    <source>
        <dbReference type="ARBA" id="ARBA00023224"/>
    </source>
</evidence>
<sequence>MRKKRWVFFGSNPPLTTLHSRKTNALPRLKQARLRHAIKPDRHLSELFESSIAESTPVLIPDQRQDPVKMLSTEASVSTLPSQSSTNETFLDSEFRYTLFPAFYGVVFVIGLAANAYALYVLHHMRGSRSMNEMRIYMSNLTVADLLFVLVLPFWISYYKNHGNWIYSDILCRISGSLFFINTYCSILFLTVISVNRYWAVTRPLVAASSDCWKRGTIISVIVWVITLTMAAKQLAEPGIQEDMHTGVPRCFEGYHNNEESKVPVVIIHFVIIGLFFAVFLLVVMCNVRIACTLLAQPISQPRPSTGRRPHGTKRRALRMLCAVVGVFVVCFVPHHIVQGPWTLAVLRMHDWSEETRQYLNDAHQITLLLMGLNCILDPIVYCFSTRKFRMYIQNHLKKVKKGKPCSYNTSTTGLSVKIRKQSEELSIFEVKK</sequence>
<feature type="domain" description="G-protein coupled receptors family 1 profile" evidence="16">
    <location>
        <begin position="114"/>
        <end position="382"/>
    </location>
</feature>
<comment type="subunit">
    <text evidence="2">Interacts with ARRB1.</text>
</comment>
<feature type="transmembrane region" description="Helical" evidence="15">
    <location>
        <begin position="134"/>
        <end position="156"/>
    </location>
</feature>
<evidence type="ECO:0000256" key="9">
    <source>
        <dbReference type="ARBA" id="ARBA00023136"/>
    </source>
</evidence>
<dbReference type="EMBL" id="JAVHJS010000011">
    <property type="protein sequence ID" value="KAK2843094.1"/>
    <property type="molecule type" value="Genomic_DNA"/>
</dbReference>
<dbReference type="PRINTS" id="PR01153">
    <property type="entry name" value="PAFRECEPTOR"/>
</dbReference>
<evidence type="ECO:0000256" key="8">
    <source>
        <dbReference type="ARBA" id="ARBA00023040"/>
    </source>
</evidence>
<evidence type="ECO:0000256" key="5">
    <source>
        <dbReference type="ARBA" id="ARBA00022500"/>
    </source>
</evidence>
<evidence type="ECO:0000256" key="4">
    <source>
        <dbReference type="ARBA" id="ARBA00022475"/>
    </source>
</evidence>